<reference evidence="2" key="1">
    <citation type="submission" date="2018-06" db="EMBL/GenBank/DDBJ databases">
        <authorList>
            <person name="Zhirakovskaya E."/>
        </authorList>
    </citation>
    <scope>NUCLEOTIDE SEQUENCE</scope>
</reference>
<name>A0A3B1D2D4_9ZZZZ</name>
<feature type="transmembrane region" description="Helical" evidence="1">
    <location>
        <begin position="74"/>
        <end position="95"/>
    </location>
</feature>
<dbReference type="EMBL" id="UOGJ01000014">
    <property type="protein sequence ID" value="VAX34892.1"/>
    <property type="molecule type" value="Genomic_DNA"/>
</dbReference>
<proteinExistence type="predicted"/>
<sequence>MGLGGDLMTTKILAISIALFILIFIIELVRRERLTFKYAFGWIFVSVLALFFSCFDGVLFGLASFLGFALPSNFIFFALLSVFVFLSLLMTIFLCQQNSRNDIMAQKISMLQFEVEQLKGKNIKDE</sequence>
<feature type="transmembrane region" description="Helical" evidence="1">
    <location>
        <begin position="12"/>
        <end position="29"/>
    </location>
</feature>
<dbReference type="AlphaFoldDB" id="A0A3B1D2D4"/>
<keyword evidence="1" id="KW-0472">Membrane</keyword>
<evidence type="ECO:0000313" key="2">
    <source>
        <dbReference type="EMBL" id="VAX34892.1"/>
    </source>
</evidence>
<dbReference type="InterPro" id="IPR019277">
    <property type="entry name" value="DUF2304"/>
</dbReference>
<feature type="transmembrane region" description="Helical" evidence="1">
    <location>
        <begin position="41"/>
        <end position="68"/>
    </location>
</feature>
<gene>
    <name evidence="2" type="ORF">MNBD_UNCLBAC01-1531</name>
</gene>
<keyword evidence="1" id="KW-0812">Transmembrane</keyword>
<keyword evidence="1" id="KW-1133">Transmembrane helix</keyword>
<evidence type="ECO:0000256" key="1">
    <source>
        <dbReference type="SAM" id="Phobius"/>
    </source>
</evidence>
<protein>
    <recommendedName>
        <fullName evidence="3">DUF2304 domain-containing protein</fullName>
    </recommendedName>
</protein>
<accession>A0A3B1D2D4</accession>
<dbReference type="Pfam" id="PF10066">
    <property type="entry name" value="DUF2304"/>
    <property type="match status" value="1"/>
</dbReference>
<organism evidence="2">
    <name type="scientific">hydrothermal vent metagenome</name>
    <dbReference type="NCBI Taxonomy" id="652676"/>
    <lineage>
        <taxon>unclassified sequences</taxon>
        <taxon>metagenomes</taxon>
        <taxon>ecological metagenomes</taxon>
    </lineage>
</organism>
<evidence type="ECO:0008006" key="3">
    <source>
        <dbReference type="Google" id="ProtNLM"/>
    </source>
</evidence>